<dbReference type="Proteomes" id="UP000321408">
    <property type="component" value="Chromosome"/>
</dbReference>
<sequence>MLENIFLMNLIPENNSNEINSDNFNNAYLAYPDEDILFDSNEIVRQIIISQKTILEKNYQPEHFTDDFLHANSKAIQVNGVNLLVIPLPYQYILGLVFKKDANPYDYRNELIRLFQEYLMVSYLETFEKVNKTDKIKNKSNLLLTLFIDIRKYDDESLVFQKEINKVMIDSNSNPLVKVFVYGIDFAGKSSLMRLLSTGKFNFDYFPPTKKFRITNVKLDSGVKLVCWDMPGQKIFRSDWLRGAQASNLLLYVLDCADSERFLEAKEELWNMLNLYELKGIPLLFLVNKTDLPGCDKNLKVISEKFKLNDIHDRDWQIIFSSLPKRAGINELIDWMENQVDNLLLINGIKTIEDS</sequence>
<organism evidence="3 4">
    <name type="scientific">Promethearchaeum syntrophicum</name>
    <dbReference type="NCBI Taxonomy" id="2594042"/>
    <lineage>
        <taxon>Archaea</taxon>
        <taxon>Promethearchaeati</taxon>
        <taxon>Promethearchaeota</taxon>
        <taxon>Promethearchaeia</taxon>
        <taxon>Promethearchaeales</taxon>
        <taxon>Promethearchaeaceae</taxon>
        <taxon>Promethearchaeum</taxon>
    </lineage>
</organism>
<proteinExistence type="predicted"/>
<dbReference type="GeneID" id="41329651"/>
<dbReference type="PROSITE" id="PS51417">
    <property type="entry name" value="ARF"/>
    <property type="match status" value="1"/>
</dbReference>
<dbReference type="EMBL" id="CP042905">
    <property type="protein sequence ID" value="QEE15831.1"/>
    <property type="molecule type" value="Genomic_DNA"/>
</dbReference>
<accession>A0A5B9D9Y4</accession>
<dbReference type="SMART" id="SM00177">
    <property type="entry name" value="ARF"/>
    <property type="match status" value="1"/>
</dbReference>
<name>A0A5B9D9Y4_9ARCH</name>
<dbReference type="RefSeq" id="WP_147662730.1">
    <property type="nucleotide sequence ID" value="NZ_CP042905.2"/>
</dbReference>
<dbReference type="KEGG" id="psyt:DSAG12_01658"/>
<dbReference type="SMART" id="SM00178">
    <property type="entry name" value="SAR"/>
    <property type="match status" value="1"/>
</dbReference>
<dbReference type="InterPro" id="IPR006689">
    <property type="entry name" value="Small_GTPase_ARF/SAR"/>
</dbReference>
<dbReference type="OrthoDB" id="387313at2157"/>
<dbReference type="GO" id="GO:0003924">
    <property type="term" value="F:GTPase activity"/>
    <property type="evidence" value="ECO:0007669"/>
    <property type="project" value="InterPro"/>
</dbReference>
<keyword evidence="1" id="KW-0547">Nucleotide-binding</keyword>
<dbReference type="InterPro" id="IPR044612">
    <property type="entry name" value="ARL2/3"/>
</dbReference>
<keyword evidence="4" id="KW-1185">Reference proteome</keyword>
<dbReference type="PANTHER" id="PTHR45697">
    <property type="entry name" value="ADP-RIBOSYLATION FACTOR-LIKE PROTEIN 2-RELATED"/>
    <property type="match status" value="1"/>
</dbReference>
<reference evidence="3 4" key="1">
    <citation type="journal article" date="2020" name="Nature">
        <title>Isolation of an archaeon at the prokaryote-eukaryote interface.</title>
        <authorList>
            <person name="Imachi H."/>
            <person name="Nobu M.K."/>
            <person name="Nakahara N."/>
            <person name="Morono Y."/>
            <person name="Ogawara M."/>
            <person name="Takaki Y."/>
            <person name="Takano Y."/>
            <person name="Uematsu K."/>
            <person name="Ikuta T."/>
            <person name="Ito M."/>
            <person name="Matsui Y."/>
            <person name="Miyazaki M."/>
            <person name="Murata K."/>
            <person name="Saito Y."/>
            <person name="Sakai S."/>
            <person name="Song C."/>
            <person name="Tasumi E."/>
            <person name="Yamanaka Y."/>
            <person name="Yamaguchi T."/>
            <person name="Kamagata Y."/>
            <person name="Tamaki H."/>
            <person name="Takai K."/>
        </authorList>
    </citation>
    <scope>NUCLEOTIDE SEQUENCE [LARGE SCALE GENOMIC DNA]</scope>
    <source>
        <strain evidence="3 4">MK-D1</strain>
    </source>
</reference>
<protein>
    <submittedName>
        <fullName evidence="3">ADP-ribosylation factor-like protein</fullName>
    </submittedName>
</protein>
<evidence type="ECO:0000313" key="4">
    <source>
        <dbReference type="Proteomes" id="UP000321408"/>
    </source>
</evidence>
<gene>
    <name evidence="3" type="ORF">DSAG12_01658</name>
</gene>
<evidence type="ECO:0000256" key="1">
    <source>
        <dbReference type="ARBA" id="ARBA00022741"/>
    </source>
</evidence>
<dbReference type="Pfam" id="PF00025">
    <property type="entry name" value="Arf"/>
    <property type="match status" value="1"/>
</dbReference>
<keyword evidence="2" id="KW-0342">GTP-binding</keyword>
<dbReference type="InterPro" id="IPR027417">
    <property type="entry name" value="P-loop_NTPase"/>
</dbReference>
<reference evidence="3 4" key="2">
    <citation type="journal article" date="2024" name="Int. J. Syst. Evol. Microbiol.">
        <title>Promethearchaeum syntrophicum gen. nov., sp. nov., an anaerobic, obligately syntrophic archaeon, the first isolate of the lineage 'Asgard' archaea, and proposal of the new archaeal phylum Promethearchaeota phyl. nov. and kingdom Promethearchaeati regn. nov.</title>
        <authorList>
            <person name="Imachi H."/>
            <person name="Nobu M.K."/>
            <person name="Kato S."/>
            <person name="Takaki Y."/>
            <person name="Miyazaki M."/>
            <person name="Miyata M."/>
            <person name="Ogawara M."/>
            <person name="Saito Y."/>
            <person name="Sakai S."/>
            <person name="Tahara Y.O."/>
            <person name="Takano Y."/>
            <person name="Tasumi E."/>
            <person name="Uematsu K."/>
            <person name="Yoshimura T."/>
            <person name="Itoh T."/>
            <person name="Ohkuma M."/>
            <person name="Takai K."/>
        </authorList>
    </citation>
    <scope>NUCLEOTIDE SEQUENCE [LARGE SCALE GENOMIC DNA]</scope>
    <source>
        <strain evidence="3 4">MK-D1</strain>
    </source>
</reference>
<evidence type="ECO:0000313" key="3">
    <source>
        <dbReference type="EMBL" id="QEE15831.1"/>
    </source>
</evidence>
<dbReference type="SUPFAM" id="SSF52540">
    <property type="entry name" value="P-loop containing nucleoside triphosphate hydrolases"/>
    <property type="match status" value="1"/>
</dbReference>
<evidence type="ECO:0000256" key="2">
    <source>
        <dbReference type="ARBA" id="ARBA00023134"/>
    </source>
</evidence>
<dbReference type="GO" id="GO:0005525">
    <property type="term" value="F:GTP binding"/>
    <property type="evidence" value="ECO:0007669"/>
    <property type="project" value="UniProtKB-KW"/>
</dbReference>
<dbReference type="PRINTS" id="PR00328">
    <property type="entry name" value="SAR1GTPBP"/>
</dbReference>
<dbReference type="AlphaFoldDB" id="A0A5B9D9Y4"/>
<dbReference type="Gene3D" id="3.40.50.300">
    <property type="entry name" value="P-loop containing nucleotide triphosphate hydrolases"/>
    <property type="match status" value="1"/>
</dbReference>